<dbReference type="Proteomes" id="UP000220629">
    <property type="component" value="Unassembled WGS sequence"/>
</dbReference>
<dbReference type="Pfam" id="PF14235">
    <property type="entry name" value="DUF4337"/>
    <property type="match status" value="1"/>
</dbReference>
<dbReference type="AlphaFoldDB" id="A0A095W5V5"/>
<reference evidence="4" key="2">
    <citation type="submission" date="2017-09" db="EMBL/GenBank/DDBJ databases">
        <title>FDA dAtabase for Regulatory Grade micrObial Sequences (FDA-ARGOS): Supporting development and validation of Infectious Disease Dx tests.</title>
        <authorList>
            <person name="Minogue T."/>
            <person name="Wolcott M."/>
            <person name="Wasieloski L."/>
            <person name="Aguilar W."/>
            <person name="Moore D."/>
            <person name="Tallon L.J."/>
            <person name="Sadzewicz L."/>
            <person name="Ott S."/>
            <person name="Zhao X."/>
            <person name="Nagaraj S."/>
            <person name="Vavikolanu K."/>
            <person name="Aluvathingal J."/>
            <person name="Nadendla S."/>
            <person name="Sichtig H."/>
        </authorList>
    </citation>
    <scope>NUCLEOTIDE SEQUENCE</scope>
    <source>
        <strain evidence="4">FDAARGOS_390</strain>
    </source>
</reference>
<keyword evidence="2" id="KW-0472">Membrane</keyword>
<dbReference type="InterPro" id="IPR025570">
    <property type="entry name" value="DUF4337"/>
</dbReference>
<feature type="transmembrane region" description="Helical" evidence="2">
    <location>
        <begin position="164"/>
        <end position="184"/>
    </location>
</feature>
<accession>A0A095FC61</accession>
<evidence type="ECO:0000313" key="6">
    <source>
        <dbReference type="Proteomes" id="UP000029590"/>
    </source>
</evidence>
<protein>
    <submittedName>
        <fullName evidence="4">DUF4337 domain-containing protein</fullName>
    </submittedName>
</protein>
<dbReference type="Proteomes" id="UP001059745">
    <property type="component" value="Chromosome 2"/>
</dbReference>
<evidence type="ECO:0000256" key="1">
    <source>
        <dbReference type="SAM" id="MobiDB-lite"/>
    </source>
</evidence>
<name>A0A095W5V5_BURGA</name>
<reference evidence="5" key="3">
    <citation type="submission" date="2022-09" db="EMBL/GenBank/DDBJ databases">
        <title>Genomic of Burkholderia gladioli.</title>
        <authorList>
            <person name="Wu H."/>
        </authorList>
    </citation>
    <scope>NUCLEOTIDE SEQUENCE</scope>
    <source>
        <strain evidence="5">ZN-S4</strain>
    </source>
</reference>
<evidence type="ECO:0000313" key="5">
    <source>
        <dbReference type="EMBL" id="UWX72635.1"/>
    </source>
</evidence>
<feature type="transmembrane region" description="Helical" evidence="2">
    <location>
        <begin position="138"/>
        <end position="158"/>
    </location>
</feature>
<dbReference type="EMBL" id="PDDY01000001">
    <property type="protein sequence ID" value="PEH42005.1"/>
    <property type="molecule type" value="Genomic_DNA"/>
</dbReference>
<gene>
    <name evidence="4" type="ORF">CRM94_07515</name>
    <name evidence="3" type="ORF">DM48_3195</name>
    <name evidence="5" type="ORF">NYZ96_29885</name>
</gene>
<sequence>MSHEHAPHDHAVEHAARSGDPLSRWVAVFTAILAALASLLHYEEGVLQTQALMYKNDAVLLQSQASDQWNLYQAQSNKGHMMEVAAELAGPEKQARFREQIDKYNARKKDISDKAKDLERQVDEANRKSASKEHPQHMFGQALALISAAISLAAITSLTGSRRLFMFVGLAGLAGVAVSVAAFLNI</sequence>
<reference evidence="3 6" key="1">
    <citation type="submission" date="2014-04" db="EMBL/GenBank/DDBJ databases">
        <authorList>
            <person name="Bishop-Lilly K.A."/>
            <person name="Broomall S.M."/>
            <person name="Chain P.S."/>
            <person name="Chertkov O."/>
            <person name="Coyne S.R."/>
            <person name="Daligault H.E."/>
            <person name="Davenport K.W."/>
            <person name="Erkkila T."/>
            <person name="Frey K.G."/>
            <person name="Gibbons H.S."/>
            <person name="Gu W."/>
            <person name="Jaissle J."/>
            <person name="Johnson S.L."/>
            <person name="Koroleva G.I."/>
            <person name="Ladner J.T."/>
            <person name="Lo C.-C."/>
            <person name="Minogue T.D."/>
            <person name="Munk C."/>
            <person name="Palacios G.F."/>
            <person name="Redden C.L."/>
            <person name="Rosenzweig C.N."/>
            <person name="Scholz M.B."/>
            <person name="Teshima H."/>
            <person name="Xu Y."/>
        </authorList>
    </citation>
    <scope>NUCLEOTIDE SEQUENCE [LARGE SCALE GENOMIC DNA]</scope>
    <source>
        <strain evidence="3">Gladioli</strain>
        <strain evidence="6">gladioli</strain>
    </source>
</reference>
<dbReference type="KEGG" id="bgo:BM43_4580"/>
<dbReference type="OMA" id="QHHRWAQ"/>
<dbReference type="EMBL" id="JPGG01000016">
    <property type="protein sequence ID" value="KGC14953.1"/>
    <property type="molecule type" value="Genomic_DNA"/>
</dbReference>
<feature type="region of interest" description="Disordered" evidence="1">
    <location>
        <begin position="115"/>
        <end position="135"/>
    </location>
</feature>
<evidence type="ECO:0000313" key="4">
    <source>
        <dbReference type="EMBL" id="PEH42005.1"/>
    </source>
</evidence>
<keyword evidence="2" id="KW-1133">Transmembrane helix</keyword>
<dbReference type="GeneID" id="66461341"/>
<dbReference type="Proteomes" id="UP000029590">
    <property type="component" value="Unassembled WGS sequence"/>
</dbReference>
<dbReference type="OrthoDB" id="9806096at2"/>
<evidence type="ECO:0000256" key="2">
    <source>
        <dbReference type="SAM" id="Phobius"/>
    </source>
</evidence>
<accession>A0A095W5V5</accession>
<keyword evidence="2" id="KW-0812">Transmembrane</keyword>
<dbReference type="RefSeq" id="WP_013689736.1">
    <property type="nucleotide sequence ID" value="NZ_CADEPO010000024.1"/>
</dbReference>
<organism evidence="4">
    <name type="scientific">Burkholderia gladioli</name>
    <name type="common">Pseudomonas marginata</name>
    <name type="synonym">Phytomonas marginata</name>
    <dbReference type="NCBI Taxonomy" id="28095"/>
    <lineage>
        <taxon>Bacteria</taxon>
        <taxon>Pseudomonadati</taxon>
        <taxon>Pseudomonadota</taxon>
        <taxon>Betaproteobacteria</taxon>
        <taxon>Burkholderiales</taxon>
        <taxon>Burkholderiaceae</taxon>
        <taxon>Burkholderia</taxon>
    </lineage>
</organism>
<evidence type="ECO:0000313" key="3">
    <source>
        <dbReference type="EMBL" id="KGC14953.1"/>
    </source>
</evidence>
<feature type="transmembrane region" description="Helical" evidence="2">
    <location>
        <begin position="22"/>
        <end position="42"/>
    </location>
</feature>
<dbReference type="EMBL" id="CP104215">
    <property type="protein sequence ID" value="UWX72635.1"/>
    <property type="molecule type" value="Genomic_DNA"/>
</dbReference>
<proteinExistence type="predicted"/>